<dbReference type="AlphaFoldDB" id="A0AAW4US73"/>
<protein>
    <submittedName>
        <fullName evidence="1">Uncharacterized protein</fullName>
    </submittedName>
</protein>
<dbReference type="RefSeq" id="WP_306783379.1">
    <property type="nucleotide sequence ID" value="NZ_JAJCJQ010000028.1"/>
</dbReference>
<name>A0AAW4US73_9FIRM</name>
<reference evidence="1" key="1">
    <citation type="submission" date="2021-10" db="EMBL/GenBank/DDBJ databases">
        <title>Collection of gut derived symbiotic bacterial strains cultured from healthy donors.</title>
        <authorList>
            <person name="Lin H."/>
            <person name="Littmann E."/>
            <person name="Kohout C."/>
            <person name="Pamer E.G."/>
        </authorList>
    </citation>
    <scope>NUCLEOTIDE SEQUENCE</scope>
    <source>
        <strain evidence="1">DFI.7.28A</strain>
    </source>
</reference>
<organism evidence="1 2">
    <name type="scientific">Agathobacter rectalis</name>
    <dbReference type="NCBI Taxonomy" id="39491"/>
    <lineage>
        <taxon>Bacteria</taxon>
        <taxon>Bacillati</taxon>
        <taxon>Bacillota</taxon>
        <taxon>Clostridia</taxon>
        <taxon>Lachnospirales</taxon>
        <taxon>Lachnospiraceae</taxon>
        <taxon>Agathobacter</taxon>
    </lineage>
</organism>
<evidence type="ECO:0000313" key="1">
    <source>
        <dbReference type="EMBL" id="MCB6961944.1"/>
    </source>
</evidence>
<gene>
    <name evidence="1" type="ORF">LIZ82_13770</name>
</gene>
<sequence>MEANKKLLGKYTEEIGKNLLINTLLDFYSYSSEKNTSYFNYKDKINKYLESLDESVVVPYLRFKLDYNAACSRDIIGIVLQIDSQISVVDLYNSFVEILQHNSYYNYFGNKNIVVNIEKYIDDYRLHNLMIFYGVYDKFDDYLDKHNSVYKIIEKYTVGAYDEVIEMSMNYIKSKPEDFQMRHFLAKAVINSKRKMEIEAIALDDIFNIYSLNSKFSESILNLYNMLKLYQGTSWKYKIRGFICRKQAVTDNCLDVFVSHISDCVITPNYVGYISDKENFLKSFYNYCPNTAELFLYLSGVKTELSESLSLDFIRKNVYISAREIGNGENEEAIRHLKSALSVVNNTDFYNMERVGRKLFVAYKNLKLWKELIDLTVTFFMKNPNLCKRFKLGECIDSIKRCKDVEVRGNIKTPIFMYIYDKNDYKLQRIAYANYIDKNNIKNVTDLCQTAQEKEEIVFFLFRICCMNVLKRDIRLAKNTDEVEKVRIDILRNLMALDEKNKKTYYDEINKIMLKRSIRDKIKQFNQSRIYVDTEKIGDEYYEIFKENYDKYMLLKSFDEKLSMLDITSEKYLDDLKKIMENINTRLKQDVNYSQEVVVLKDLISRIADQFLFNEKYGLNTFLSSRIRHGYCQNKLLTIFYDYHLTSKSLENTSSNYNVNEYWDEKVINKGQTYEMFKEILSNFTLKIDTKVNQIKKEWLRIKNHENEEGLFDFRDFVKNCVLVITSNDEMIQDYEIFYQSIIDLFWIYTEKNLVIVREKIKNDLKKYFWECINELENSIAPLEKTSLKSVFIEMKNNINICKTKIDTVIQEFSDVFYKRDISYCDYTMRDMFVTCLEISQRLSGEFKTVSIISKIECDYTFSGESFPYFVDILNMMINNAVEHSGFQKSSDIKVEITIEDNNSICENYIDIVEAQIPGKNFKDYVVIKVKNNLDKSIDEKKLLKKIQEIFFNAKNPEILRKYTQLEGGSGLYKIYKTLQYNIMAPYSILYNIENSQFELIILIEINDLIIL</sequence>
<evidence type="ECO:0000313" key="2">
    <source>
        <dbReference type="Proteomes" id="UP001197741"/>
    </source>
</evidence>
<proteinExistence type="predicted"/>
<dbReference type="EMBL" id="JAJCJQ010000028">
    <property type="protein sequence ID" value="MCB6961944.1"/>
    <property type="molecule type" value="Genomic_DNA"/>
</dbReference>
<dbReference type="Proteomes" id="UP001197741">
    <property type="component" value="Unassembled WGS sequence"/>
</dbReference>
<accession>A0AAW4US73</accession>
<comment type="caution">
    <text evidence="1">The sequence shown here is derived from an EMBL/GenBank/DDBJ whole genome shotgun (WGS) entry which is preliminary data.</text>
</comment>